<accession>A0A848KK72</accession>
<dbReference type="GO" id="GO:0005829">
    <property type="term" value="C:cytosol"/>
    <property type="evidence" value="ECO:0007669"/>
    <property type="project" value="TreeGrafter"/>
</dbReference>
<organism evidence="2 3">
    <name type="scientific">Antrihabitans stalactiti</name>
    <dbReference type="NCBI Taxonomy" id="2584121"/>
    <lineage>
        <taxon>Bacteria</taxon>
        <taxon>Bacillati</taxon>
        <taxon>Actinomycetota</taxon>
        <taxon>Actinomycetes</taxon>
        <taxon>Mycobacteriales</taxon>
        <taxon>Nocardiaceae</taxon>
        <taxon>Antrihabitans</taxon>
    </lineage>
</organism>
<proteinExistence type="inferred from homology"/>
<dbReference type="GO" id="GO:0019239">
    <property type="term" value="F:deaminase activity"/>
    <property type="evidence" value="ECO:0007669"/>
    <property type="project" value="TreeGrafter"/>
</dbReference>
<dbReference type="PANTHER" id="PTHR11803">
    <property type="entry name" value="2-IMINOBUTANOATE/2-IMINOPROPANOATE DEAMINASE RIDA"/>
    <property type="match status" value="1"/>
</dbReference>
<keyword evidence="3" id="KW-1185">Reference proteome</keyword>
<dbReference type="PANTHER" id="PTHR11803:SF58">
    <property type="entry name" value="PROTEIN HMF1-RELATED"/>
    <property type="match status" value="1"/>
</dbReference>
<reference evidence="2 3" key="2">
    <citation type="submission" date="2020-06" db="EMBL/GenBank/DDBJ databases">
        <title>Antribacter stalactiti gen. nov., sp. nov., a new member of the family Nacardiaceae isolated from a cave.</title>
        <authorList>
            <person name="Kim I.S."/>
        </authorList>
    </citation>
    <scope>NUCLEOTIDE SEQUENCE [LARGE SCALE GENOMIC DNA]</scope>
    <source>
        <strain evidence="2 3">YC2-7</strain>
    </source>
</reference>
<dbReference type="EMBL" id="VCQU01000019">
    <property type="protein sequence ID" value="NMN99493.1"/>
    <property type="molecule type" value="Genomic_DNA"/>
</dbReference>
<dbReference type="Pfam" id="PF01042">
    <property type="entry name" value="Ribonuc_L-PSP"/>
    <property type="match status" value="1"/>
</dbReference>
<dbReference type="CDD" id="cd00448">
    <property type="entry name" value="YjgF_YER057c_UK114_family"/>
    <property type="match status" value="1"/>
</dbReference>
<comment type="similarity">
    <text evidence="1">Belongs to the RutC family.</text>
</comment>
<dbReference type="AlphaFoldDB" id="A0A848KK72"/>
<evidence type="ECO:0000313" key="3">
    <source>
        <dbReference type="Proteomes" id="UP000535543"/>
    </source>
</evidence>
<dbReference type="SUPFAM" id="SSF55298">
    <property type="entry name" value="YjgF-like"/>
    <property type="match status" value="1"/>
</dbReference>
<protein>
    <submittedName>
        <fullName evidence="2">RidA family protein</fullName>
    </submittedName>
</protein>
<gene>
    <name evidence="2" type="ORF">FGL95_31200</name>
</gene>
<evidence type="ECO:0000313" key="2">
    <source>
        <dbReference type="EMBL" id="NMN99493.1"/>
    </source>
</evidence>
<dbReference type="Proteomes" id="UP000535543">
    <property type="component" value="Unassembled WGS sequence"/>
</dbReference>
<comment type="caution">
    <text evidence="2">The sequence shown here is derived from an EMBL/GenBank/DDBJ whole genome shotgun (WGS) entry which is preliminary data.</text>
</comment>
<dbReference type="InterPro" id="IPR035959">
    <property type="entry name" value="RutC-like_sf"/>
</dbReference>
<dbReference type="RefSeq" id="WP_169594823.1">
    <property type="nucleotide sequence ID" value="NZ_VCQU01000019.1"/>
</dbReference>
<dbReference type="InterPro" id="IPR006175">
    <property type="entry name" value="YjgF/YER057c/UK114"/>
</dbReference>
<sequence>MNVKITHVNPDDLAKSPAFSQAVLAEGGKTLYIGGQNGIASDGTMAGDTLGAQTEQALKNILAILKTVGASQENVVKLTIYIGKGQDIREGFAASQKVWGNHATAITSLIVESLAVPGALVEIEAIAVVDA</sequence>
<dbReference type="Gene3D" id="3.30.1330.40">
    <property type="entry name" value="RutC-like"/>
    <property type="match status" value="1"/>
</dbReference>
<name>A0A848KK72_9NOCA</name>
<evidence type="ECO:0000256" key="1">
    <source>
        <dbReference type="ARBA" id="ARBA00010552"/>
    </source>
</evidence>
<reference evidence="2 3" key="1">
    <citation type="submission" date="2019-05" db="EMBL/GenBank/DDBJ databases">
        <authorList>
            <person name="Lee S.D."/>
        </authorList>
    </citation>
    <scope>NUCLEOTIDE SEQUENCE [LARGE SCALE GENOMIC DNA]</scope>
    <source>
        <strain evidence="2 3">YC2-7</strain>
    </source>
</reference>